<evidence type="ECO:0000256" key="4">
    <source>
        <dbReference type="ARBA" id="ARBA00022452"/>
    </source>
</evidence>
<dbReference type="PANTHER" id="PTHR30026">
    <property type="entry name" value="OUTER MEMBRANE PROTEIN TOLC"/>
    <property type="match status" value="1"/>
</dbReference>
<dbReference type="InterPro" id="IPR003423">
    <property type="entry name" value="OMP_efflux"/>
</dbReference>
<dbReference type="InterPro" id="IPR051906">
    <property type="entry name" value="TolC-like"/>
</dbReference>
<dbReference type="Pfam" id="PF02321">
    <property type="entry name" value="OEP"/>
    <property type="match status" value="1"/>
</dbReference>
<evidence type="ECO:0000256" key="6">
    <source>
        <dbReference type="ARBA" id="ARBA00023136"/>
    </source>
</evidence>
<evidence type="ECO:0000256" key="2">
    <source>
        <dbReference type="ARBA" id="ARBA00007613"/>
    </source>
</evidence>
<keyword evidence="4" id="KW-1134">Transmembrane beta strand</keyword>
<accession>A0ABP8G2L0</accession>
<dbReference type="EMBL" id="BAABFN010000007">
    <property type="protein sequence ID" value="GAA4315677.1"/>
    <property type="molecule type" value="Genomic_DNA"/>
</dbReference>
<comment type="subcellular location">
    <subcellularLocation>
        <location evidence="1">Cell outer membrane</location>
    </subcellularLocation>
</comment>
<evidence type="ECO:0000256" key="1">
    <source>
        <dbReference type="ARBA" id="ARBA00004442"/>
    </source>
</evidence>
<dbReference type="SUPFAM" id="SSF56954">
    <property type="entry name" value="Outer membrane efflux proteins (OEP)"/>
    <property type="match status" value="1"/>
</dbReference>
<keyword evidence="3" id="KW-0813">Transport</keyword>
<keyword evidence="7" id="KW-0998">Cell outer membrane</keyword>
<organism evidence="8 9">
    <name type="scientific">Compostibacter hankyongensis</name>
    <dbReference type="NCBI Taxonomy" id="1007089"/>
    <lineage>
        <taxon>Bacteria</taxon>
        <taxon>Pseudomonadati</taxon>
        <taxon>Bacteroidota</taxon>
        <taxon>Chitinophagia</taxon>
        <taxon>Chitinophagales</taxon>
        <taxon>Chitinophagaceae</taxon>
        <taxon>Compostibacter</taxon>
    </lineage>
</organism>
<dbReference type="RefSeq" id="WP_344980226.1">
    <property type="nucleotide sequence ID" value="NZ_BAABFN010000007.1"/>
</dbReference>
<gene>
    <name evidence="8" type="ORF">GCM10023143_27180</name>
</gene>
<dbReference type="PANTHER" id="PTHR30026:SF20">
    <property type="entry name" value="OUTER MEMBRANE PROTEIN TOLC"/>
    <property type="match status" value="1"/>
</dbReference>
<protein>
    <submittedName>
        <fullName evidence="8">TolC family protein</fullName>
    </submittedName>
</protein>
<evidence type="ECO:0000256" key="7">
    <source>
        <dbReference type="ARBA" id="ARBA00023237"/>
    </source>
</evidence>
<proteinExistence type="inferred from homology"/>
<reference evidence="9" key="1">
    <citation type="journal article" date="2019" name="Int. J. Syst. Evol. Microbiol.">
        <title>The Global Catalogue of Microorganisms (GCM) 10K type strain sequencing project: providing services to taxonomists for standard genome sequencing and annotation.</title>
        <authorList>
            <consortium name="The Broad Institute Genomics Platform"/>
            <consortium name="The Broad Institute Genome Sequencing Center for Infectious Disease"/>
            <person name="Wu L."/>
            <person name="Ma J."/>
        </authorList>
    </citation>
    <scope>NUCLEOTIDE SEQUENCE [LARGE SCALE GENOMIC DNA]</scope>
    <source>
        <strain evidence="9">JCM 17664</strain>
    </source>
</reference>
<dbReference type="Gene3D" id="1.20.1600.10">
    <property type="entry name" value="Outer membrane efflux proteins (OEP)"/>
    <property type="match status" value="1"/>
</dbReference>
<keyword evidence="5" id="KW-0812">Transmembrane</keyword>
<evidence type="ECO:0000313" key="9">
    <source>
        <dbReference type="Proteomes" id="UP001501207"/>
    </source>
</evidence>
<keyword evidence="9" id="KW-1185">Reference proteome</keyword>
<keyword evidence="6" id="KW-0472">Membrane</keyword>
<comment type="caution">
    <text evidence="8">The sequence shown here is derived from an EMBL/GenBank/DDBJ whole genome shotgun (WGS) entry which is preliminary data.</text>
</comment>
<name>A0ABP8G2L0_9BACT</name>
<sequence length="430" mass="48021">MNKITRIRNLVWAAVVLGAGTNIHAQSTRLTLDECYALARSHYPQTRKLELVARSSGYALSNAAKLYLPQLSISGQASYQSETMDFSEVLGEGAPPGIHFPEISKDQYKVQAEISQTIYDGGEISNRRAYIRADQAMRQQQVEVSLYAVKERVNQVYFSILLMEEQLRQNEIRKADLQSAADKTAAALDNGAAFRSDLNELKAEIVNADMTGTTLRTGRSAYLRMLGILIGQALGDSTRLVKPEPPAPARDIRRPELKGFALQDNLYDVREKQLGTAYLPRLSAFVQGAYGRPTLNIIDNNWGPWYIAGARLSWNLSSLYSLKNNRRSLEVDRQNLAADKATFLLNTGLSLEQEEGDIDKYRALVAEDRKAIALRSAVTQSARAQLENGVITTHEYIAQLNAEHMARQTLILHNLQLLQAQYKLKHITGN</sequence>
<comment type="similarity">
    <text evidence="2">Belongs to the outer membrane factor (OMF) (TC 1.B.17) family.</text>
</comment>
<evidence type="ECO:0000313" key="8">
    <source>
        <dbReference type="EMBL" id="GAA4315677.1"/>
    </source>
</evidence>
<dbReference type="Proteomes" id="UP001501207">
    <property type="component" value="Unassembled WGS sequence"/>
</dbReference>
<evidence type="ECO:0000256" key="3">
    <source>
        <dbReference type="ARBA" id="ARBA00022448"/>
    </source>
</evidence>
<evidence type="ECO:0000256" key="5">
    <source>
        <dbReference type="ARBA" id="ARBA00022692"/>
    </source>
</evidence>